<dbReference type="AlphaFoldDB" id="A0A6J4ITQ0"/>
<protein>
    <submittedName>
        <fullName evidence="1">Uncharacterized protein</fullName>
    </submittedName>
</protein>
<name>A0A6J4ITQ0_9SPHI</name>
<accession>A0A6J4ITQ0</accession>
<sequence length="188" mass="21905">MNPQLKTLFDADQHDCRHQPPDNTPAYYELRERNRQRRESVRALLQTGQSFSGEDYFHACIIFLHGDGPDDFWPAYTYALRSVQLGHLPARRFAAAAYDRWLMYQGKPQKFGLQYVPDGERLRLWDVDSATTDAERAAWDVPPLHQLHEIAAEATRQYDLSKISMENKPRWLKDAVQRWNAEKDAGSK</sequence>
<evidence type="ECO:0000313" key="1">
    <source>
        <dbReference type="EMBL" id="CAA9258590.1"/>
    </source>
</evidence>
<proteinExistence type="predicted"/>
<dbReference type="EMBL" id="CADCTQ010000209">
    <property type="protein sequence ID" value="CAA9258590.1"/>
    <property type="molecule type" value="Genomic_DNA"/>
</dbReference>
<gene>
    <name evidence="1" type="ORF">AVDCRST_MAG56-2572</name>
</gene>
<organism evidence="1">
    <name type="scientific">uncultured Cytophagales bacterium</name>
    <dbReference type="NCBI Taxonomy" id="158755"/>
    <lineage>
        <taxon>Bacteria</taxon>
        <taxon>Pseudomonadati</taxon>
        <taxon>Bacteroidota</taxon>
        <taxon>Sphingobacteriia</taxon>
        <taxon>Sphingobacteriales</taxon>
        <taxon>environmental samples</taxon>
    </lineage>
</organism>
<reference evidence="1" key="1">
    <citation type="submission" date="2020-02" db="EMBL/GenBank/DDBJ databases">
        <authorList>
            <person name="Meier V. D."/>
        </authorList>
    </citation>
    <scope>NUCLEOTIDE SEQUENCE</scope>
    <source>
        <strain evidence="1">AVDCRST_MAG56</strain>
    </source>
</reference>